<dbReference type="RefSeq" id="WP_168520629.1">
    <property type="nucleotide sequence ID" value="NZ_CALYLA010000019.1"/>
</dbReference>
<dbReference type="Proteomes" id="UP001152658">
    <property type="component" value="Unassembled WGS sequence"/>
</dbReference>
<name>A0ABM9FTX4_9VIBR</name>
<organism evidence="1 2">
    <name type="scientific">Vibrio aestuarianus</name>
    <dbReference type="NCBI Taxonomy" id="28171"/>
    <lineage>
        <taxon>Bacteria</taxon>
        <taxon>Pseudomonadati</taxon>
        <taxon>Pseudomonadota</taxon>
        <taxon>Gammaproteobacteria</taxon>
        <taxon>Vibrionales</taxon>
        <taxon>Vibrionaceae</taxon>
        <taxon>Vibrio</taxon>
    </lineage>
</organism>
<gene>
    <name evidence="1" type="ORF">VAE063_950827</name>
</gene>
<evidence type="ECO:0000313" key="2">
    <source>
        <dbReference type="Proteomes" id="UP001152658"/>
    </source>
</evidence>
<protein>
    <submittedName>
        <fullName evidence="1">Uncharacterized protein</fullName>
    </submittedName>
</protein>
<reference evidence="1" key="1">
    <citation type="submission" date="2022-06" db="EMBL/GenBank/DDBJ databases">
        <authorList>
            <person name="Goudenege D."/>
            <person name="Le Roux F."/>
        </authorList>
    </citation>
    <scope>NUCLEOTIDE SEQUENCE</scope>
    <source>
        <strain evidence="1">12-063</strain>
    </source>
</reference>
<accession>A0ABM9FTX4</accession>
<evidence type="ECO:0000313" key="1">
    <source>
        <dbReference type="EMBL" id="CAH8239541.1"/>
    </source>
</evidence>
<proteinExistence type="predicted"/>
<comment type="caution">
    <text evidence="1">The sequence shown here is derived from an EMBL/GenBank/DDBJ whole genome shotgun (WGS) entry which is preliminary data.</text>
</comment>
<keyword evidence="2" id="KW-1185">Reference proteome</keyword>
<sequence>MSDNHSIQFIQNGLTKVLGTSARSSMSGYVDDYIQATPQIRRHLAVTTALELIKADIQCNEKKGSQYLQEHMENLGLYADSIQQALEVK</sequence>
<dbReference type="EMBL" id="CALYLK010000136">
    <property type="protein sequence ID" value="CAH8239541.1"/>
    <property type="molecule type" value="Genomic_DNA"/>
</dbReference>